<organism evidence="7 8">
    <name type="scientific">Natronocalculus amylovorans</name>
    <dbReference type="NCBI Taxonomy" id="2917812"/>
    <lineage>
        <taxon>Archaea</taxon>
        <taxon>Methanobacteriati</taxon>
        <taxon>Methanobacteriota</taxon>
        <taxon>Stenosarchaea group</taxon>
        <taxon>Halobacteria</taxon>
        <taxon>Halobacteriales</taxon>
        <taxon>Haloferacaceae</taxon>
        <taxon>Natronocalculus</taxon>
    </lineage>
</organism>
<evidence type="ECO:0000256" key="3">
    <source>
        <dbReference type="ARBA" id="ARBA00012095"/>
    </source>
</evidence>
<dbReference type="EC" id="2.7.1.121" evidence="3"/>
<keyword evidence="4" id="KW-0808">Transferase</keyword>
<dbReference type="GO" id="GO:0016020">
    <property type="term" value="C:membrane"/>
    <property type="evidence" value="ECO:0007669"/>
    <property type="project" value="InterPro"/>
</dbReference>
<dbReference type="PANTHER" id="PTHR38594">
    <property type="entry name" value="PEP-DEPENDENT DIHYDROXYACETONE KINASE, PHOSPHORYL DONOR SUBUNIT DHAM"/>
    <property type="match status" value="1"/>
</dbReference>
<dbReference type="EMBL" id="JAKRVX010000003">
    <property type="protein sequence ID" value="MCL9817130.1"/>
    <property type="molecule type" value="Genomic_DNA"/>
</dbReference>
<reference evidence="7" key="2">
    <citation type="submission" date="2022-02" db="EMBL/GenBank/DDBJ databases">
        <authorList>
            <person name="Elcheninov A.G."/>
            <person name="Sorokin D.Y."/>
            <person name="Kublanov I.V."/>
        </authorList>
    </citation>
    <scope>NUCLEOTIDE SEQUENCE</scope>
    <source>
        <strain evidence="7">AArc-St2</strain>
    </source>
</reference>
<dbReference type="SUPFAM" id="SSF53062">
    <property type="entry name" value="PTS system fructose IIA component-like"/>
    <property type="match status" value="1"/>
</dbReference>
<dbReference type="InterPro" id="IPR012844">
    <property type="entry name" value="DhaM_N"/>
</dbReference>
<comment type="caution">
    <text evidence="7">The sequence shown here is derived from an EMBL/GenBank/DDBJ whole genome shotgun (WGS) entry which is preliminary data.</text>
</comment>
<evidence type="ECO:0000313" key="8">
    <source>
        <dbReference type="Proteomes" id="UP001203207"/>
    </source>
</evidence>
<evidence type="ECO:0000256" key="5">
    <source>
        <dbReference type="ARBA" id="ARBA00046577"/>
    </source>
</evidence>
<dbReference type="Gene3D" id="3.40.50.510">
    <property type="entry name" value="Phosphotransferase system, mannose-type IIA component"/>
    <property type="match status" value="1"/>
</dbReference>
<dbReference type="InterPro" id="IPR036662">
    <property type="entry name" value="PTS_EIIA_man-typ_sf"/>
</dbReference>
<gene>
    <name evidence="7" type="primary">dhaM</name>
    <name evidence="7" type="ORF">AArcSt2_09260</name>
</gene>
<evidence type="ECO:0000259" key="6">
    <source>
        <dbReference type="PROSITE" id="PS51096"/>
    </source>
</evidence>
<evidence type="ECO:0000256" key="4">
    <source>
        <dbReference type="ARBA" id="ARBA00022679"/>
    </source>
</evidence>
<keyword evidence="7" id="KW-0418">Kinase</keyword>
<evidence type="ECO:0000313" key="7">
    <source>
        <dbReference type="EMBL" id="MCL9817130.1"/>
    </source>
</evidence>
<accession>A0AAE3FYC4</accession>
<evidence type="ECO:0000256" key="2">
    <source>
        <dbReference type="ARBA" id="ARBA00002788"/>
    </source>
</evidence>
<feature type="domain" description="PTS EIIA type-4" evidence="6">
    <location>
        <begin position="1"/>
        <end position="129"/>
    </location>
</feature>
<comment type="function">
    <text evidence="2">Component of the dihydroxyacetone kinase complex, which is responsible for the phosphoenolpyruvate (PEP)-dependent phosphorylation of dihydroxyacetone. DhaM serves as the phosphoryl donor. Is phosphorylated by phosphoenolpyruvate in an EI- and HPr-dependent reaction, and a phosphorelay system on histidine residues finally leads to phosphoryl transfer to DhaL and dihydroxyacetone.</text>
</comment>
<dbReference type="InterPro" id="IPR039643">
    <property type="entry name" value="DhaM"/>
</dbReference>
<dbReference type="GO" id="GO:0047324">
    <property type="term" value="F:phosphoenolpyruvate-glycerone phosphotransferase activity"/>
    <property type="evidence" value="ECO:0007669"/>
    <property type="project" value="UniProtKB-EC"/>
</dbReference>
<dbReference type="Proteomes" id="UP001203207">
    <property type="component" value="Unassembled WGS sequence"/>
</dbReference>
<dbReference type="GO" id="GO:0019563">
    <property type="term" value="P:glycerol catabolic process"/>
    <property type="evidence" value="ECO:0007669"/>
    <property type="project" value="InterPro"/>
</dbReference>
<comment type="catalytic activity">
    <reaction evidence="1">
        <text>dihydroxyacetone + phosphoenolpyruvate = dihydroxyacetone phosphate + pyruvate</text>
        <dbReference type="Rhea" id="RHEA:18381"/>
        <dbReference type="ChEBI" id="CHEBI:15361"/>
        <dbReference type="ChEBI" id="CHEBI:16016"/>
        <dbReference type="ChEBI" id="CHEBI:57642"/>
        <dbReference type="ChEBI" id="CHEBI:58702"/>
        <dbReference type="EC" id="2.7.1.121"/>
    </reaction>
</comment>
<dbReference type="AlphaFoldDB" id="A0AAE3FYC4"/>
<keyword evidence="8" id="KW-1185">Reference proteome</keyword>
<reference evidence="7" key="1">
    <citation type="journal article" date="2022" name="Syst. Appl. Microbiol.">
        <title>Natronocalculus amylovorans gen. nov., sp. nov., and Natranaeroarchaeum aerophilus sp. nov., dominant culturable amylolytic natronoarchaea from hypersaline soda lakes in southwestern Siberia.</title>
        <authorList>
            <person name="Sorokin D.Y."/>
            <person name="Elcheninov A.G."/>
            <person name="Khizhniak T.V."/>
            <person name="Koenen M."/>
            <person name="Bale N.J."/>
            <person name="Damste J.S.S."/>
            <person name="Kublanov I.V."/>
        </authorList>
    </citation>
    <scope>NUCLEOTIDE SEQUENCE</scope>
    <source>
        <strain evidence="7">AArc-St2</strain>
    </source>
</reference>
<name>A0AAE3FYC4_9EURY</name>
<dbReference type="NCBIfam" id="TIGR02364">
    <property type="entry name" value="dha_pts"/>
    <property type="match status" value="1"/>
</dbReference>
<dbReference type="PANTHER" id="PTHR38594:SF1">
    <property type="entry name" value="PEP-DEPENDENT DIHYDROXYACETONE KINASE, PHOSPHORYL DONOR SUBUNIT DHAM"/>
    <property type="match status" value="1"/>
</dbReference>
<dbReference type="RefSeq" id="WP_174653760.1">
    <property type="nucleotide sequence ID" value="NZ_JAKRVX010000003.1"/>
</dbReference>
<dbReference type="GO" id="GO:0009401">
    <property type="term" value="P:phosphoenolpyruvate-dependent sugar phosphotransferase system"/>
    <property type="evidence" value="ECO:0007669"/>
    <property type="project" value="InterPro"/>
</dbReference>
<comment type="subunit">
    <text evidence="5">Homodimer. The dihydroxyacetone kinase complex is composed of a homodimer of DhaM, a homodimer of DhaK and the subunit DhaL.</text>
</comment>
<sequence>MIGLVVVSHSSKAAEGICEIAAQMAGGATIEPAGGDGEGGIGTSAPRIQDAIETVDDGDGVVILVDLGSAVMNAELAIEMAETESDVVIADAPVLEGALNGAVEASNTKATVESVVEKAEDAREYHKVN</sequence>
<dbReference type="Pfam" id="PF03610">
    <property type="entry name" value="EIIA-man"/>
    <property type="match status" value="1"/>
</dbReference>
<dbReference type="PROSITE" id="PS51096">
    <property type="entry name" value="PTS_EIIA_TYPE_4"/>
    <property type="match status" value="1"/>
</dbReference>
<evidence type="ECO:0000256" key="1">
    <source>
        <dbReference type="ARBA" id="ARBA00001113"/>
    </source>
</evidence>
<dbReference type="InterPro" id="IPR004701">
    <property type="entry name" value="PTS_EIIA_man-typ"/>
</dbReference>
<protein>
    <recommendedName>
        <fullName evidence="3">phosphoenolpyruvate--glycerone phosphotransferase</fullName>
        <ecNumber evidence="3">2.7.1.121</ecNumber>
    </recommendedName>
</protein>
<proteinExistence type="predicted"/>